<dbReference type="InterPro" id="IPR000014">
    <property type="entry name" value="PAS"/>
</dbReference>
<dbReference type="GO" id="GO:0000156">
    <property type="term" value="F:phosphorelay response regulator activity"/>
    <property type="evidence" value="ECO:0007669"/>
    <property type="project" value="InterPro"/>
</dbReference>
<dbReference type="PROSITE" id="PS50122">
    <property type="entry name" value="CHEB"/>
    <property type="match status" value="1"/>
</dbReference>
<dbReference type="GO" id="GO:0005737">
    <property type="term" value="C:cytoplasm"/>
    <property type="evidence" value="ECO:0007669"/>
    <property type="project" value="InterPro"/>
</dbReference>
<dbReference type="InterPro" id="IPR035965">
    <property type="entry name" value="PAS-like_dom_sf"/>
</dbReference>
<dbReference type="InterPro" id="IPR029063">
    <property type="entry name" value="SAM-dependent_MTases_sf"/>
</dbReference>
<dbReference type="Gene3D" id="3.40.50.150">
    <property type="entry name" value="Vaccinia Virus protein VP39"/>
    <property type="match status" value="1"/>
</dbReference>
<evidence type="ECO:0000256" key="4">
    <source>
        <dbReference type="ARBA" id="ARBA00022679"/>
    </source>
</evidence>
<dbReference type="PATRIC" id="fig|1434118.4.peg.272"/>
<dbReference type="InterPro" id="IPR022641">
    <property type="entry name" value="CheR_N"/>
</dbReference>
<dbReference type="AlphaFoldDB" id="A0A0E3PIM9"/>
<dbReference type="InterPro" id="IPR000673">
    <property type="entry name" value="Sig_transdc_resp-reg_Me-estase"/>
</dbReference>
<dbReference type="InterPro" id="IPR022642">
    <property type="entry name" value="CheR_C"/>
</dbReference>
<dbReference type="Pfam" id="PF03705">
    <property type="entry name" value="CheR_N"/>
    <property type="match status" value="1"/>
</dbReference>
<dbReference type="PANTHER" id="PTHR24422:SF27">
    <property type="entry name" value="PROTEIN-GLUTAMATE O-METHYLTRANSFERASE"/>
    <property type="match status" value="1"/>
</dbReference>
<feature type="active site" evidence="6">
    <location>
        <position position="201"/>
    </location>
</feature>
<feature type="region of interest" description="Disordered" evidence="7">
    <location>
        <begin position="1"/>
        <end position="21"/>
    </location>
</feature>
<sequence length="1044" mass="116745">MATSDRRVHARGHYKDSGSRIKGCDNMVEKIAKSREKIKKSKEEQLHTAEEIPADQPPAPYTDSKESLTADFPIVGIGASAGGLAAFENFFSAISDNTTPGIAFVVIQHLDPSHKSMLTDLIGRYTRMPVYEVKDGMVVQPNCVYVIPPNREMIFESGTLQIQEPDEPRGPRLPINLFFRSLALSKLELSIGIILSGTGEDGTLGARAIKDAGGMAMVQSPESSEYDGMPRSAITAGLADYILPPAEMPAQLFAYVNQVFGKRPHVAPKAEDALKRIFNLIRTKNGHDFSDYKQNTINRRIERRMAIINVNSLDDYVLYLQQKPAEVDALFQDLLIGVTSFFRNPTAFEALKEKVITNLFTGKHPDSTIRIWVPGCSTGEEAYSIGILLKEQMEMLKKNYKVQIFATDIDSRAILKARSGVYPPTISIDISPERLKSFFTQDSNGNYRIQKNIRDMIVFSEHDIIKDPPFSKLDLLSCRNMLIYMERKLQKKVIPLFHYALDKDGFLFLGPSETLGDFENLFETLDRKSKLFRKKDVSSGPLLMGTFIPSQLESEATKKPFSKAPLVGEPQLRELTEQTMLQHYNSVGVLVDKRGDILYIHGRTGMYLEIASGKAGLNNILKTAREGLKQDLITALQIAVVRKEPVFRSGLRVKTNGDFTTVNLALRPVAAGSDEADGQNLFLVIIEEAKTSEQRQIGKDNTIGASEGACEKSTDFDARILELKQELQIKEENLKASNEELETSNEELKSSNEEMQSINEELQSTNEELETSREELQSVNEELTTVNTELQNKVADLSQAVDDMNNLLAGTGIGTIFVDQQMHILRFTPQVTQVINLIPTDVGRPVGHIVSNLLGYDRLVEDIKEVMDTLAPKDIEVQTKKGTWYLLRIRPYRTIENVIKGAVITFTDINEIKRAENIMKEAKAIRRLAAVVHDARDAIILQDLDGHIIAWNPGAERIYGWSEAEALTMNISSLIPESLKEEELAKLKKLKRAEVLEPYRTQRLAKDGRIVEVWLTATSLLNEAGEAYTIATTELEINSGKTTM</sequence>
<feature type="domain" description="CheB-type methylesterase" evidence="9">
    <location>
        <begin position="60"/>
        <end position="259"/>
    </location>
</feature>
<dbReference type="CDD" id="cd16434">
    <property type="entry name" value="CheB-CheR_fusion"/>
    <property type="match status" value="1"/>
</dbReference>
<dbReference type="PRINTS" id="PR00996">
    <property type="entry name" value="CHERMTFRASE"/>
</dbReference>
<evidence type="ECO:0000313" key="11">
    <source>
        <dbReference type="EMBL" id="AKB34789.1"/>
    </source>
</evidence>
<dbReference type="InterPro" id="IPR035909">
    <property type="entry name" value="CheB_C"/>
</dbReference>
<reference evidence="11 12" key="1">
    <citation type="submission" date="2014-07" db="EMBL/GenBank/DDBJ databases">
        <title>Methanogenic archaea and the global carbon cycle.</title>
        <authorList>
            <person name="Henriksen J.R."/>
            <person name="Luke J."/>
            <person name="Reinhart S."/>
            <person name="Benedict M.N."/>
            <person name="Youngblut N.D."/>
            <person name="Metcalf M.E."/>
            <person name="Whitaker R.J."/>
            <person name="Metcalf W.W."/>
        </authorList>
    </citation>
    <scope>NUCLEOTIDE SEQUENCE [LARGE SCALE GENOMIC DNA]</scope>
    <source>
        <strain evidence="11 12">C2J</strain>
    </source>
</reference>
<dbReference type="EMBL" id="CP009508">
    <property type="protein sequence ID" value="AKB34789.1"/>
    <property type="molecule type" value="Genomic_DNA"/>
</dbReference>
<dbReference type="InterPro" id="IPR013767">
    <property type="entry name" value="PAS_fold"/>
</dbReference>
<keyword evidence="3 11" id="KW-0489">Methyltransferase</keyword>
<dbReference type="Gene3D" id="3.30.450.20">
    <property type="entry name" value="PAS domain"/>
    <property type="match status" value="2"/>
</dbReference>
<evidence type="ECO:0000256" key="2">
    <source>
        <dbReference type="ARBA" id="ARBA00012534"/>
    </source>
</evidence>
<dbReference type="PANTHER" id="PTHR24422">
    <property type="entry name" value="CHEMOTAXIS PROTEIN METHYLTRANSFERASE"/>
    <property type="match status" value="1"/>
</dbReference>
<dbReference type="GO" id="GO:0008984">
    <property type="term" value="F:protein-glutamate methylesterase activity"/>
    <property type="evidence" value="ECO:0007669"/>
    <property type="project" value="InterPro"/>
</dbReference>
<keyword evidence="5" id="KW-0949">S-adenosyl-L-methionine</keyword>
<dbReference type="SUPFAM" id="SSF55785">
    <property type="entry name" value="PYP-like sensor domain (PAS domain)"/>
    <property type="match status" value="1"/>
</dbReference>
<feature type="domain" description="CheR-type methyltransferase" evidence="10">
    <location>
        <begin position="270"/>
        <end position="535"/>
    </location>
</feature>
<dbReference type="GO" id="GO:0006935">
    <property type="term" value="P:chemotaxis"/>
    <property type="evidence" value="ECO:0007669"/>
    <property type="project" value="UniProtKB-UniRule"/>
</dbReference>
<evidence type="ECO:0000256" key="5">
    <source>
        <dbReference type="ARBA" id="ARBA00022691"/>
    </source>
</evidence>
<feature type="active site" evidence="6">
    <location>
        <position position="80"/>
    </location>
</feature>
<evidence type="ECO:0000256" key="6">
    <source>
        <dbReference type="PROSITE-ProRule" id="PRU00050"/>
    </source>
</evidence>
<keyword evidence="6" id="KW-0145">Chemotaxis</keyword>
<evidence type="ECO:0000259" key="9">
    <source>
        <dbReference type="PROSITE" id="PS50122"/>
    </source>
</evidence>
<protein>
    <recommendedName>
        <fullName evidence="2">protein-glutamate O-methyltransferase</fullName>
        <ecNumber evidence="2">2.1.1.80</ecNumber>
    </recommendedName>
</protein>
<feature type="region of interest" description="Disordered" evidence="7">
    <location>
        <begin position="35"/>
        <end position="65"/>
    </location>
</feature>
<keyword evidence="4 11" id="KW-0808">Transferase</keyword>
<dbReference type="CDD" id="cd00130">
    <property type="entry name" value="PAS"/>
    <property type="match status" value="1"/>
</dbReference>
<dbReference type="SMART" id="SM00138">
    <property type="entry name" value="MeTrc"/>
    <property type="match status" value="1"/>
</dbReference>
<feature type="compositionally biased region" description="Basic and acidic residues" evidence="7">
    <location>
        <begin position="35"/>
        <end position="50"/>
    </location>
</feature>
<dbReference type="SUPFAM" id="SSF47757">
    <property type="entry name" value="Chemotaxis receptor methyltransferase CheR, N-terminal domain"/>
    <property type="match status" value="1"/>
</dbReference>
<dbReference type="Gene3D" id="3.40.50.180">
    <property type="entry name" value="Methylesterase CheB, C-terminal domain"/>
    <property type="match status" value="1"/>
</dbReference>
<dbReference type="Pfam" id="PF01339">
    <property type="entry name" value="CheB_methylest"/>
    <property type="match status" value="1"/>
</dbReference>
<comment type="catalytic activity">
    <reaction evidence="1">
        <text>L-glutamyl-[protein] + S-adenosyl-L-methionine = [protein]-L-glutamate 5-O-methyl ester + S-adenosyl-L-homocysteine</text>
        <dbReference type="Rhea" id="RHEA:24452"/>
        <dbReference type="Rhea" id="RHEA-COMP:10208"/>
        <dbReference type="Rhea" id="RHEA-COMP:10311"/>
        <dbReference type="ChEBI" id="CHEBI:29973"/>
        <dbReference type="ChEBI" id="CHEBI:57856"/>
        <dbReference type="ChEBI" id="CHEBI:59789"/>
        <dbReference type="ChEBI" id="CHEBI:82795"/>
        <dbReference type="EC" id="2.1.1.80"/>
    </reaction>
</comment>
<dbReference type="SMART" id="SM00091">
    <property type="entry name" value="PAS"/>
    <property type="match status" value="2"/>
</dbReference>
<dbReference type="Pfam" id="PF13596">
    <property type="entry name" value="PAS_10"/>
    <property type="match status" value="1"/>
</dbReference>
<evidence type="ECO:0000313" key="12">
    <source>
        <dbReference type="Proteomes" id="UP000033123"/>
    </source>
</evidence>
<evidence type="ECO:0000256" key="1">
    <source>
        <dbReference type="ARBA" id="ARBA00001541"/>
    </source>
</evidence>
<evidence type="ECO:0000259" key="8">
    <source>
        <dbReference type="PROSITE" id="PS50112"/>
    </source>
</evidence>
<dbReference type="InterPro" id="IPR036804">
    <property type="entry name" value="CheR_N_sf"/>
</dbReference>
<dbReference type="SUPFAM" id="SSF53335">
    <property type="entry name" value="S-adenosyl-L-methionine-dependent methyltransferases"/>
    <property type="match status" value="1"/>
</dbReference>
<dbReference type="PROSITE" id="PS50112">
    <property type="entry name" value="PAS"/>
    <property type="match status" value="1"/>
</dbReference>
<dbReference type="GO" id="GO:0008983">
    <property type="term" value="F:protein-glutamate O-methyltransferase activity"/>
    <property type="evidence" value="ECO:0007669"/>
    <property type="project" value="UniProtKB-EC"/>
</dbReference>
<dbReference type="NCBIfam" id="TIGR00229">
    <property type="entry name" value="sensory_box"/>
    <property type="match status" value="1"/>
</dbReference>
<dbReference type="STRING" id="1434118.MSSAC_0199"/>
<dbReference type="InterPro" id="IPR050903">
    <property type="entry name" value="Bact_Chemotaxis_MeTrfase"/>
</dbReference>
<evidence type="ECO:0000256" key="7">
    <source>
        <dbReference type="SAM" id="MobiDB-lite"/>
    </source>
</evidence>
<dbReference type="InterPro" id="IPR000780">
    <property type="entry name" value="CheR_MeTrfase"/>
</dbReference>
<evidence type="ECO:0000259" key="10">
    <source>
        <dbReference type="PROSITE" id="PS50123"/>
    </source>
</evidence>
<proteinExistence type="predicted"/>
<feature type="active site" evidence="6">
    <location>
        <position position="109"/>
    </location>
</feature>
<keyword evidence="6" id="KW-0378">Hydrolase</keyword>
<dbReference type="EC" id="2.1.1.80" evidence="2"/>
<dbReference type="Pfam" id="PF00989">
    <property type="entry name" value="PAS"/>
    <property type="match status" value="1"/>
</dbReference>
<dbReference type="PROSITE" id="PS50123">
    <property type="entry name" value="CHER"/>
    <property type="match status" value="1"/>
</dbReference>
<name>A0A0E3PIM9_9EURY</name>
<dbReference type="Pfam" id="PF01739">
    <property type="entry name" value="CheR"/>
    <property type="match status" value="1"/>
</dbReference>
<dbReference type="SUPFAM" id="SSF57997">
    <property type="entry name" value="Tropomyosin"/>
    <property type="match status" value="1"/>
</dbReference>
<dbReference type="KEGG" id="msj:MSSAC_0199"/>
<dbReference type="SUPFAM" id="SSF52738">
    <property type="entry name" value="Methylesterase CheB, C-terminal domain"/>
    <property type="match status" value="1"/>
</dbReference>
<feature type="region of interest" description="Disordered" evidence="7">
    <location>
        <begin position="734"/>
        <end position="762"/>
    </location>
</feature>
<dbReference type="Gene3D" id="1.10.155.10">
    <property type="entry name" value="Chemotaxis receptor methyltransferase CheR, N-terminal domain"/>
    <property type="match status" value="1"/>
</dbReference>
<dbReference type="Proteomes" id="UP000033123">
    <property type="component" value="Chromosome"/>
</dbReference>
<gene>
    <name evidence="11" type="ORF">MSSAC_0199</name>
</gene>
<dbReference type="HOGENOM" id="CLU_000892_0_2_2"/>
<accession>A0A0E3PIM9</accession>
<feature type="domain" description="PAS" evidence="8">
    <location>
        <begin position="924"/>
        <end position="999"/>
    </location>
</feature>
<evidence type="ECO:0000256" key="3">
    <source>
        <dbReference type="ARBA" id="ARBA00022603"/>
    </source>
</evidence>
<dbReference type="GO" id="GO:0032259">
    <property type="term" value="P:methylation"/>
    <property type="evidence" value="ECO:0007669"/>
    <property type="project" value="UniProtKB-KW"/>
</dbReference>
<dbReference type="GO" id="GO:0006355">
    <property type="term" value="P:regulation of DNA-templated transcription"/>
    <property type="evidence" value="ECO:0007669"/>
    <property type="project" value="InterPro"/>
</dbReference>
<organism evidence="11 12">
    <name type="scientific">Methanosarcina siciliae C2J</name>
    <dbReference type="NCBI Taxonomy" id="1434118"/>
    <lineage>
        <taxon>Archaea</taxon>
        <taxon>Methanobacteriati</taxon>
        <taxon>Methanobacteriota</taxon>
        <taxon>Stenosarchaea group</taxon>
        <taxon>Methanomicrobia</taxon>
        <taxon>Methanosarcinales</taxon>
        <taxon>Methanosarcinaceae</taxon>
        <taxon>Methanosarcina</taxon>
    </lineage>
</organism>